<dbReference type="Proteomes" id="UP000297866">
    <property type="component" value="Unassembled WGS sequence"/>
</dbReference>
<feature type="signal peptide" evidence="1">
    <location>
        <begin position="1"/>
        <end position="32"/>
    </location>
</feature>
<name>A0A4R8UDP4_9MICO</name>
<evidence type="ECO:0000256" key="1">
    <source>
        <dbReference type="SAM" id="SignalP"/>
    </source>
</evidence>
<keyword evidence="1" id="KW-0732">Signal</keyword>
<evidence type="ECO:0008006" key="4">
    <source>
        <dbReference type="Google" id="ProtNLM"/>
    </source>
</evidence>
<organism evidence="2 3">
    <name type="scientific">Cryobacterium tagatosivorans</name>
    <dbReference type="NCBI Taxonomy" id="1259199"/>
    <lineage>
        <taxon>Bacteria</taxon>
        <taxon>Bacillati</taxon>
        <taxon>Actinomycetota</taxon>
        <taxon>Actinomycetes</taxon>
        <taxon>Micrococcales</taxon>
        <taxon>Microbacteriaceae</taxon>
        <taxon>Cryobacterium</taxon>
    </lineage>
</organism>
<evidence type="ECO:0000313" key="3">
    <source>
        <dbReference type="Proteomes" id="UP000297866"/>
    </source>
</evidence>
<dbReference type="OrthoDB" id="5125576at2"/>
<proteinExistence type="predicted"/>
<accession>A0A4R8UDP4</accession>
<dbReference type="RefSeq" id="WP_134492642.1">
    <property type="nucleotide sequence ID" value="NZ_SOEZ01000075.1"/>
</dbReference>
<sequence>MKNITKKISVFGAAGAAATALIVGGMIAPAQASTLDDAQGTSANSATTQGSLDSVLYRALSGNAANGNGAVVHGPVLNGPVVDRSLTSDVGDVASGNAVASGNDVPIASGNDTSVNAPVTAPVTATVDAPVGSANDTDLGGVSNDIGASVSDTVDGALGDLDLGAVLGD</sequence>
<feature type="chain" id="PRO_5020423982" description="DUF320 domain-containing protein" evidence="1">
    <location>
        <begin position="33"/>
        <end position="169"/>
    </location>
</feature>
<reference evidence="2 3" key="1">
    <citation type="submission" date="2019-03" db="EMBL/GenBank/DDBJ databases">
        <title>Genomics of glacier-inhabiting Cryobacterium strains.</title>
        <authorList>
            <person name="Liu Q."/>
            <person name="Xin Y.-H."/>
        </authorList>
    </citation>
    <scope>NUCLEOTIDE SEQUENCE [LARGE SCALE GENOMIC DNA]</scope>
    <source>
        <strain evidence="2 3">Sr47</strain>
    </source>
</reference>
<dbReference type="EMBL" id="SOEZ01000075">
    <property type="protein sequence ID" value="TFB47308.1"/>
    <property type="molecule type" value="Genomic_DNA"/>
</dbReference>
<comment type="caution">
    <text evidence="2">The sequence shown here is derived from an EMBL/GenBank/DDBJ whole genome shotgun (WGS) entry which is preliminary data.</text>
</comment>
<keyword evidence="3" id="KW-1185">Reference proteome</keyword>
<evidence type="ECO:0000313" key="2">
    <source>
        <dbReference type="EMBL" id="TFB47308.1"/>
    </source>
</evidence>
<gene>
    <name evidence="2" type="ORF">E3O23_15765</name>
</gene>
<protein>
    <recommendedName>
        <fullName evidence="4">DUF320 domain-containing protein</fullName>
    </recommendedName>
</protein>
<dbReference type="AlphaFoldDB" id="A0A4R8UDP4"/>